<name>A0A6M0RWC2_9CYAN</name>
<feature type="binding site" evidence="4">
    <location>
        <position position="178"/>
    </location>
    <ligand>
        <name>Fe cation</name>
        <dbReference type="ChEBI" id="CHEBI:24875"/>
        <note>catalytic</note>
    </ligand>
</feature>
<evidence type="ECO:0000256" key="3">
    <source>
        <dbReference type="ARBA" id="ARBA00023004"/>
    </source>
</evidence>
<feature type="transmembrane region" description="Helical" evidence="5">
    <location>
        <begin position="229"/>
        <end position="252"/>
    </location>
</feature>
<comment type="cofactor">
    <cofactor evidence="4">
        <name>Fe(2+)</name>
        <dbReference type="ChEBI" id="CHEBI:29033"/>
    </cofactor>
    <text evidence="4">Binds 1 Fe(2+) ion per subunit.</text>
</comment>
<feature type="binding site" evidence="4">
    <location>
        <position position="227"/>
    </location>
    <ligand>
        <name>Fe cation</name>
        <dbReference type="ChEBI" id="CHEBI:24875"/>
        <note>catalytic</note>
    </ligand>
</feature>
<dbReference type="InterPro" id="IPR004294">
    <property type="entry name" value="Carotenoid_Oase"/>
</dbReference>
<organism evidence="6 7">
    <name type="scientific">Adonisia turfae CCMR0081</name>
    <dbReference type="NCBI Taxonomy" id="2292702"/>
    <lineage>
        <taxon>Bacteria</taxon>
        <taxon>Bacillati</taxon>
        <taxon>Cyanobacteriota</taxon>
        <taxon>Adonisia</taxon>
        <taxon>Adonisia turfae</taxon>
    </lineage>
</organism>
<dbReference type="PANTHER" id="PTHR10543:SF139">
    <property type="entry name" value="DIOXYGENASE"/>
    <property type="match status" value="1"/>
</dbReference>
<gene>
    <name evidence="6" type="ORF">DXZ20_31655</name>
</gene>
<dbReference type="Pfam" id="PF03055">
    <property type="entry name" value="RPE65"/>
    <property type="match status" value="1"/>
</dbReference>
<evidence type="ECO:0000313" key="6">
    <source>
        <dbReference type="EMBL" id="NEZ60123.1"/>
    </source>
</evidence>
<keyword evidence="5" id="KW-1133">Transmembrane helix</keyword>
<dbReference type="GO" id="GO:0016121">
    <property type="term" value="P:carotene catabolic process"/>
    <property type="evidence" value="ECO:0007669"/>
    <property type="project" value="TreeGrafter"/>
</dbReference>
<protein>
    <submittedName>
        <fullName evidence="6">Uncharacterized protein</fullName>
    </submittedName>
</protein>
<dbReference type="GO" id="GO:0046872">
    <property type="term" value="F:metal ion binding"/>
    <property type="evidence" value="ECO:0007669"/>
    <property type="project" value="UniProtKB-KW"/>
</dbReference>
<evidence type="ECO:0000256" key="2">
    <source>
        <dbReference type="ARBA" id="ARBA00022723"/>
    </source>
</evidence>
<comment type="similarity">
    <text evidence="1">Belongs to the carotenoid oxygenase family.</text>
</comment>
<dbReference type="EMBL" id="QXHD01000004">
    <property type="protein sequence ID" value="NEZ60123.1"/>
    <property type="molecule type" value="Genomic_DNA"/>
</dbReference>
<evidence type="ECO:0000256" key="1">
    <source>
        <dbReference type="ARBA" id="ARBA00006787"/>
    </source>
</evidence>
<feature type="binding site" evidence="4">
    <location>
        <position position="472"/>
    </location>
    <ligand>
        <name>Fe cation</name>
        <dbReference type="ChEBI" id="CHEBI:24875"/>
        <note>catalytic</note>
    </ligand>
</feature>
<keyword evidence="7" id="KW-1185">Reference proteome</keyword>
<dbReference type="Proteomes" id="UP000481033">
    <property type="component" value="Unassembled WGS sequence"/>
</dbReference>
<proteinExistence type="inferred from homology"/>
<evidence type="ECO:0000313" key="7">
    <source>
        <dbReference type="Proteomes" id="UP000481033"/>
    </source>
</evidence>
<dbReference type="AlphaFoldDB" id="A0A6M0RWC2"/>
<reference evidence="6 7" key="1">
    <citation type="journal article" date="2020" name="Microb. Ecol.">
        <title>Ecogenomics of the Marine Benthic Filamentous Cyanobacterium Adonisia.</title>
        <authorList>
            <person name="Walter J.M."/>
            <person name="Coutinho F.H."/>
            <person name="Leomil L."/>
            <person name="Hargreaves P.I."/>
            <person name="Campeao M.E."/>
            <person name="Vieira V.V."/>
            <person name="Silva B.S."/>
            <person name="Fistarol G.O."/>
            <person name="Salomon P.S."/>
            <person name="Sawabe T."/>
            <person name="Mino S."/>
            <person name="Hosokawa M."/>
            <person name="Miyashita H."/>
            <person name="Maruyama F."/>
            <person name="van Verk M.C."/>
            <person name="Dutilh B.E."/>
            <person name="Thompson C.C."/>
            <person name="Thompson F.L."/>
        </authorList>
    </citation>
    <scope>NUCLEOTIDE SEQUENCE [LARGE SCALE GENOMIC DNA]</scope>
    <source>
        <strain evidence="6 7">CCMR0081</strain>
    </source>
</reference>
<evidence type="ECO:0000256" key="4">
    <source>
        <dbReference type="PIRSR" id="PIRSR604294-1"/>
    </source>
</evidence>
<dbReference type="PANTHER" id="PTHR10543">
    <property type="entry name" value="BETA-CAROTENE DIOXYGENASE"/>
    <property type="match status" value="1"/>
</dbReference>
<keyword evidence="5" id="KW-0472">Membrane</keyword>
<feature type="binding site" evidence="4">
    <location>
        <position position="294"/>
    </location>
    <ligand>
        <name>Fe cation</name>
        <dbReference type="ChEBI" id="CHEBI:24875"/>
        <note>catalytic</note>
    </ligand>
</feature>
<keyword evidence="2 4" id="KW-0479">Metal-binding</keyword>
<accession>A0A6M0RWC2</accession>
<dbReference type="GO" id="GO:0010436">
    <property type="term" value="F:carotenoid dioxygenase activity"/>
    <property type="evidence" value="ECO:0007669"/>
    <property type="project" value="TreeGrafter"/>
</dbReference>
<dbReference type="RefSeq" id="WP_163702797.1">
    <property type="nucleotide sequence ID" value="NZ_QXHD01000004.1"/>
</dbReference>
<keyword evidence="5" id="KW-0812">Transmembrane</keyword>
<evidence type="ECO:0000256" key="5">
    <source>
        <dbReference type="SAM" id="Phobius"/>
    </source>
</evidence>
<sequence length="478" mass="52998">MQAPTRDRDTFGQGKPLWSRAIAKPAVEFGPVTLPVLAGQIPADLRGSLYRNGAGRLQRGGQTTHHWFDGDGGILAIHFTDAGATGLYRYVQTQGFQAEAAADEYLYGGYGQMAPGPFWKRWGTQPKNAANTSVLALPDKLLALWEAGNPHALDLDTLDTIGLDNLGYLQPGQPFSAHPKRDPKTGDIYNFGVVLGAKNSIQLYHLDASGQMRQQSQIPLLRTTLVHDFVIAGPYLIFLIPPVVLSVLPILLGTKGFSDAMEWKPQHGTQVIIVDRNTLTEVSRFATDPWYQWHFGNGYQADDDSIIIDYARYSNFDTNQWLQEFVTGFPKTQASSRLFRLQIDAIAGKVLSNEPLFGLDSEFPMTSPNDIGHHHKSLFFCYKANPKNEEYFDSIGCLDPDDGHTNLITFPKGCYPIEPIYVPNSQGSGWIFTIVFDGNHDQSTVQILQADNLEAGPVCVLELPEIIPFGFHGTWKSR</sequence>
<comment type="caution">
    <text evidence="6">The sequence shown here is derived from an EMBL/GenBank/DDBJ whole genome shotgun (WGS) entry which is preliminary data.</text>
</comment>
<keyword evidence="3 4" id="KW-0408">Iron</keyword>